<feature type="transmembrane region" description="Helical" evidence="2">
    <location>
        <begin position="111"/>
        <end position="130"/>
    </location>
</feature>
<protein>
    <recommendedName>
        <fullName evidence="5">Membrane protein (TIGR02234 family)</fullName>
    </recommendedName>
</protein>
<dbReference type="RefSeq" id="WP_310308723.1">
    <property type="nucleotide sequence ID" value="NZ_BAAAXB010000001.1"/>
</dbReference>
<feature type="transmembrane region" description="Helical" evidence="2">
    <location>
        <begin position="150"/>
        <end position="172"/>
    </location>
</feature>
<keyword evidence="2" id="KW-1133">Transmembrane helix</keyword>
<dbReference type="Proteomes" id="UP001268819">
    <property type="component" value="Unassembled WGS sequence"/>
</dbReference>
<evidence type="ECO:0000256" key="2">
    <source>
        <dbReference type="SAM" id="Phobius"/>
    </source>
</evidence>
<evidence type="ECO:0000313" key="4">
    <source>
        <dbReference type="Proteomes" id="UP001268819"/>
    </source>
</evidence>
<keyword evidence="2" id="KW-0472">Membrane</keyword>
<evidence type="ECO:0000256" key="1">
    <source>
        <dbReference type="SAM" id="MobiDB-lite"/>
    </source>
</evidence>
<reference evidence="3 4" key="1">
    <citation type="submission" date="2023-07" db="EMBL/GenBank/DDBJ databases">
        <title>Sequencing the genomes of 1000 actinobacteria strains.</title>
        <authorList>
            <person name="Klenk H.-P."/>
        </authorList>
    </citation>
    <scope>NUCLEOTIDE SEQUENCE [LARGE SCALE GENOMIC DNA]</scope>
    <source>
        <strain evidence="3 4">DSM 43749</strain>
    </source>
</reference>
<comment type="caution">
    <text evidence="3">The sequence shown here is derived from an EMBL/GenBank/DDBJ whole genome shotgun (WGS) entry which is preliminary data.</text>
</comment>
<name>A0ABU1PYE3_9PSEU</name>
<keyword evidence="2" id="KW-0812">Transmembrane</keyword>
<gene>
    <name evidence="3" type="ORF">J2S66_004053</name>
</gene>
<feature type="region of interest" description="Disordered" evidence="1">
    <location>
        <begin position="178"/>
        <end position="234"/>
    </location>
</feature>
<organism evidence="3 4">
    <name type="scientific">Saccharothrix longispora</name>
    <dbReference type="NCBI Taxonomy" id="33920"/>
    <lineage>
        <taxon>Bacteria</taxon>
        <taxon>Bacillati</taxon>
        <taxon>Actinomycetota</taxon>
        <taxon>Actinomycetes</taxon>
        <taxon>Pseudonocardiales</taxon>
        <taxon>Pseudonocardiaceae</taxon>
        <taxon>Saccharothrix</taxon>
    </lineage>
</organism>
<evidence type="ECO:0000313" key="3">
    <source>
        <dbReference type="EMBL" id="MDR6595669.1"/>
    </source>
</evidence>
<evidence type="ECO:0008006" key="5">
    <source>
        <dbReference type="Google" id="ProtNLM"/>
    </source>
</evidence>
<proteinExistence type="predicted"/>
<dbReference type="EMBL" id="JAVDSG010000001">
    <property type="protein sequence ID" value="MDR6595669.1"/>
    <property type="molecule type" value="Genomic_DNA"/>
</dbReference>
<feature type="transmembrane region" description="Helical" evidence="2">
    <location>
        <begin position="84"/>
        <end position="104"/>
    </location>
</feature>
<feature type="transmembrane region" description="Helical" evidence="2">
    <location>
        <begin position="12"/>
        <end position="30"/>
    </location>
</feature>
<sequence>MTRAARRTTAIVVLGAGALLVVLGSLLPLYGMTEEFGGGPGAASEARTYALTGWESVVEPPFRVEGVEGVEGVDGVDEQDRIPVYGHALVAAAALVALGAVLQLRPPRPAAIGRSTAVAGLGLLLGTLWAAVETTSKLFGTGAATHEREFVGSGTWTVLAAAALVLAGVVLAHEWPVPTTADGETPRAGDDDVDTPPLGIPVPVIEVRPINGDDVDGERHPTGGNPSTVEPWPR</sequence>
<accession>A0ABU1PYE3</accession>
<keyword evidence="4" id="KW-1185">Reference proteome</keyword>